<evidence type="ECO:0000313" key="4">
    <source>
        <dbReference type="EMBL" id="KYP53261.1"/>
    </source>
</evidence>
<organism evidence="4 5">
    <name type="scientific">Cajanus cajan</name>
    <name type="common">Pigeon pea</name>
    <name type="synonym">Cajanus indicus</name>
    <dbReference type="NCBI Taxonomy" id="3821"/>
    <lineage>
        <taxon>Eukaryota</taxon>
        <taxon>Viridiplantae</taxon>
        <taxon>Streptophyta</taxon>
        <taxon>Embryophyta</taxon>
        <taxon>Tracheophyta</taxon>
        <taxon>Spermatophyta</taxon>
        <taxon>Magnoliopsida</taxon>
        <taxon>eudicotyledons</taxon>
        <taxon>Gunneridae</taxon>
        <taxon>Pentapetalae</taxon>
        <taxon>rosids</taxon>
        <taxon>fabids</taxon>
        <taxon>Fabales</taxon>
        <taxon>Fabaceae</taxon>
        <taxon>Papilionoideae</taxon>
        <taxon>50 kb inversion clade</taxon>
        <taxon>NPAAA clade</taxon>
        <taxon>indigoferoid/millettioid clade</taxon>
        <taxon>Phaseoleae</taxon>
        <taxon>Cajanus</taxon>
    </lineage>
</organism>
<dbReference type="Proteomes" id="UP000075243">
    <property type="component" value="Unassembled WGS sequence"/>
</dbReference>
<dbReference type="AlphaFoldDB" id="A0A151SEZ2"/>
<dbReference type="Gene3D" id="3.10.10.10">
    <property type="entry name" value="HIV Type 1 Reverse Transcriptase, subunit A, domain 1"/>
    <property type="match status" value="1"/>
</dbReference>
<keyword evidence="1" id="KW-0863">Zinc-finger</keyword>
<evidence type="ECO:0000259" key="3">
    <source>
        <dbReference type="PROSITE" id="PS50158"/>
    </source>
</evidence>
<dbReference type="GO" id="GO:0008270">
    <property type="term" value="F:zinc ion binding"/>
    <property type="evidence" value="ECO:0007669"/>
    <property type="project" value="UniProtKB-KW"/>
</dbReference>
<feature type="domain" description="CCHC-type" evidence="3">
    <location>
        <begin position="315"/>
        <end position="329"/>
    </location>
</feature>
<feature type="region of interest" description="Disordered" evidence="2">
    <location>
        <begin position="96"/>
        <end position="116"/>
    </location>
</feature>
<proteinExistence type="predicted"/>
<feature type="region of interest" description="Disordered" evidence="2">
    <location>
        <begin position="836"/>
        <end position="866"/>
    </location>
</feature>
<reference evidence="4" key="1">
    <citation type="journal article" date="2012" name="Nat. Biotechnol.">
        <title>Draft genome sequence of pigeonpea (Cajanus cajan), an orphan legume crop of resource-poor farmers.</title>
        <authorList>
            <person name="Varshney R.K."/>
            <person name="Chen W."/>
            <person name="Li Y."/>
            <person name="Bharti A.K."/>
            <person name="Saxena R.K."/>
            <person name="Schlueter J.A."/>
            <person name="Donoghue M.T."/>
            <person name="Azam S."/>
            <person name="Fan G."/>
            <person name="Whaley A.M."/>
            <person name="Farmer A.D."/>
            <person name="Sheridan J."/>
            <person name="Iwata A."/>
            <person name="Tuteja R."/>
            <person name="Penmetsa R.V."/>
            <person name="Wu W."/>
            <person name="Upadhyaya H.D."/>
            <person name="Yang S.P."/>
            <person name="Shah T."/>
            <person name="Saxena K.B."/>
            <person name="Michael T."/>
            <person name="McCombie W.R."/>
            <person name="Yang B."/>
            <person name="Zhang G."/>
            <person name="Yang H."/>
            <person name="Wang J."/>
            <person name="Spillane C."/>
            <person name="Cook D.R."/>
            <person name="May G.D."/>
            <person name="Xu X."/>
            <person name="Jackson S.A."/>
        </authorList>
    </citation>
    <scope>NUCLEOTIDE SEQUENCE [LARGE SCALE GENOMIC DNA]</scope>
</reference>
<dbReference type="InterPro" id="IPR043128">
    <property type="entry name" value="Rev_trsase/Diguanyl_cyclase"/>
</dbReference>
<dbReference type="SUPFAM" id="SSF56672">
    <property type="entry name" value="DNA/RNA polymerases"/>
    <property type="match status" value="1"/>
</dbReference>
<dbReference type="SUPFAM" id="SSF57756">
    <property type="entry name" value="Retrovirus zinc finger-like domains"/>
    <property type="match status" value="1"/>
</dbReference>
<dbReference type="PROSITE" id="PS50158">
    <property type="entry name" value="ZF_CCHC"/>
    <property type="match status" value="1"/>
</dbReference>
<dbReference type="InterPro" id="IPR001878">
    <property type="entry name" value="Znf_CCHC"/>
</dbReference>
<name>A0A151SEZ2_CAJCA</name>
<dbReference type="GO" id="GO:0003676">
    <property type="term" value="F:nucleic acid binding"/>
    <property type="evidence" value="ECO:0007669"/>
    <property type="project" value="InterPro"/>
</dbReference>
<dbReference type="SMART" id="SM00343">
    <property type="entry name" value="ZnF_C2HC"/>
    <property type="match status" value="1"/>
</dbReference>
<evidence type="ECO:0000256" key="2">
    <source>
        <dbReference type="SAM" id="MobiDB-lite"/>
    </source>
</evidence>
<dbReference type="Gramene" id="C.cajan_24213.t">
    <property type="protein sequence ID" value="C.cajan_24213.t"/>
    <property type="gene ID" value="C.cajan_24213"/>
</dbReference>
<accession>A0A151SEZ2</accession>
<feature type="compositionally biased region" description="Polar residues" evidence="2">
    <location>
        <begin position="99"/>
        <end position="116"/>
    </location>
</feature>
<dbReference type="InterPro" id="IPR036875">
    <property type="entry name" value="Znf_CCHC_sf"/>
</dbReference>
<feature type="region of interest" description="Disordered" evidence="2">
    <location>
        <begin position="356"/>
        <end position="387"/>
    </location>
</feature>
<keyword evidence="5" id="KW-1185">Reference proteome</keyword>
<protein>
    <submittedName>
        <fullName evidence="4">Polyprotein</fullName>
    </submittedName>
</protein>
<gene>
    <name evidence="4" type="ORF">KK1_024888</name>
</gene>
<dbReference type="InterPro" id="IPR056648">
    <property type="entry name" value="DUF7746"/>
</dbReference>
<keyword evidence="1" id="KW-0479">Metal-binding</keyword>
<evidence type="ECO:0000313" key="5">
    <source>
        <dbReference type="Proteomes" id="UP000075243"/>
    </source>
</evidence>
<sequence>MVSPFKYKSDKTIGAQDIKALMEQNNYTNKYLQVLGENLLSKSSTLGTKDSEAQSVTKPLFKPASLTNQTRNKFRAIHHNWTKSLEDSNKDNSVIIPETPSTSQVGSVKTGPITRSVSQKDQSLRINNFRSFSATNIYEWNIDGLTEYNILNTLQHMTMVSTAYQTALDSADEAIVEILTSGFSGQLKGWWDNYVSEEEKHEILTAVKTDAKGNIITEKGEPIPDAVNTLIMAIAKHFIGDPSIWKDRSGELLSNLKCRTLGDFRWHKDTFLTRVYTRDDSNQPFWKEKFLAGLPKSLGDKGPNLSNNPRETRTCFKCGRQGHLAKFCRISSKVRELSLDPTILDQLNNLFINSSDSDEDDKQLSSEDIQADDDLSSSSDESSKSPLINVIHNDEKNLLLDALKSIQDPHERDEYLEKLKKILHKPKPTHSDNKFINNKFDLTQTLKRLEKSSAKPVTIHDLQTEICSLKLLRIFSNEMVQDDHDNLSKNFDGNTDEDHDLFTALINHYSIQKFYIDVTILIDDFFLNIVALFDTGADSNCILEGLIPTKYFHKTSEKLRTASGSRLEIRYKLPSTIIKNDSLINFLKEEISFKHIESQLSQTHIKNRIANLQDRFQNIICSNHPNAFWDRKKHMVSLPSEKDFTDRQILTKARPIQMSHELVIHCQNEIKDLLSKGLIRKSKSPWSCTAFYVNKASEIERGSPQLVINYKPLNQALQWIRYPIPNKKDLLARLHSAKIFSKFDMKSGFCNITKPHHERLKKSPPPWTDVHTNLIKQIKLQVKVLPCLYLPNPDLFKIVETDGSDIGYGGKSTSSVEDVQSEKAFPKALKKESLTKETIQTGSSTQRKDQFGSSTQKSVKVESSTQQATKPSDYAIALPTLQALQDTGLTHLPTKSWKQIFSEEQDDIFWDQNLKSIISQIAQSQINLNPKQQPKTLVEQPQLITQKQPSSDHLKEGRFFPMIQMEPDFWDPNPNKICEKIFPPTFLFKPLSLNKTRKFYEFILVDSKSVSITHNFDKSDNQFITHSTLQILKVLTFKDFETNPNQVKKISQPFDPIGYNYWDYINA</sequence>
<keyword evidence="1" id="KW-0862">Zinc</keyword>
<dbReference type="InterPro" id="IPR043502">
    <property type="entry name" value="DNA/RNA_pol_sf"/>
</dbReference>
<dbReference type="EMBL" id="KQ483415">
    <property type="protein sequence ID" value="KYP53261.1"/>
    <property type="molecule type" value="Genomic_DNA"/>
</dbReference>
<dbReference type="Pfam" id="PF24925">
    <property type="entry name" value="DUF7746"/>
    <property type="match status" value="1"/>
</dbReference>
<dbReference type="PANTHER" id="PTHR33054">
    <property type="entry name" value="CCHC-TYPE DOMAIN-CONTAINING PROTEIN"/>
    <property type="match status" value="1"/>
</dbReference>
<evidence type="ECO:0000256" key="1">
    <source>
        <dbReference type="PROSITE-ProRule" id="PRU00047"/>
    </source>
</evidence>
<dbReference type="PANTHER" id="PTHR33054:SF9">
    <property type="entry name" value="CCHC-TYPE DOMAIN-CONTAINING PROTEIN"/>
    <property type="match status" value="1"/>
</dbReference>
<dbReference type="Gene3D" id="3.30.70.270">
    <property type="match status" value="1"/>
</dbReference>